<evidence type="ECO:0000259" key="3">
    <source>
        <dbReference type="Pfam" id="PF20155"/>
    </source>
</evidence>
<feature type="compositionally biased region" description="Polar residues" evidence="2">
    <location>
        <begin position="742"/>
        <end position="753"/>
    </location>
</feature>
<feature type="compositionally biased region" description="Basic and acidic residues" evidence="2">
    <location>
        <begin position="686"/>
        <end position="699"/>
    </location>
</feature>
<dbReference type="Proteomes" id="UP001061282">
    <property type="component" value="Unassembled WGS sequence"/>
</dbReference>
<sequence length="1070" mass="112510">MSGTVSAGTIVYEVDMDTARLLQGRRDIDAALNGLNGSMGRLEASVNRTERSIGSMERTMSSLSGVAKGLMAALSVQQVAQYADAWVTVNNKLANAVRPNEQLADVTQRIFDISQKTMSSLDATAALYGRLERATRSAGTSTEDLSRIVTTINQGLAVSGATAQEASSTMIQLSQALASGVLRGEEFNAISENGSRLAVALADSLGVTVGQLRSMAAEGKLTTDVVVNGLLTQGDQIAKEFANTAMTLGQAFEVASNNVTRFVGESTTIKSAYAGFNSTIVTLSENLDTLGAVFAGLGLIMGSRFAGALAMATSEKVKAIAAARQLIIAENQAAQSAALQAAATLRGAEAAKIRGIEEIRLAQMMKATAFDAANLAAAETRLSAARVEAAALTDNYNRALATNVAAQDAAAAAASRASVAGGLLRGALGLIGGPVGAAMIAGAAIYYFWQQAKEAREEAIKLADTVDTLTGKMREMSQVQLSAEISKLRATIPELTDAVNDAQNAYDKATNKVKDYQKEIANWGTSTKRGKQAQDAMRDALDNQAIAAAELQNAQNRLSRVNSTVGIAQAELNGQLKQGLELLQRNGQEVGVVSGLMNQLGKSINFASSAKERFNSQSLRVDRPAKVQDFLDKQLQQIDLQSELNARKREQLKAEQEIRALGGSDADIRMARERAGAEYDALEAQKQNKKEQKEGESQAKKSAAAAESIAQKIAKLRAQSDLTTESVEKRRIQEAGLRAEQSLGSSATQQQLSEAKALGEANERAAISIQKRKEAEQGQKYAKQEIAAGGTSVNPMTGFADDPLAQINLQETQKLEALANYQEIDKQNTQLYEDAKTAIQLQASNARMQIVKAEAEQQRASILSILGSASQGLDGLASIIANSAGKSNAAYQVMFAASKAFAIAQSTLSLNTAIMQAMADPTALTPAQKLANYAAIASAGASLLSNVASISYGGGRERGGPVSASSMYRVGEGGKPEIFKASNGSQYMIPGDNGRVISNRDMGGGGGGFNYSPTIQINGNPDDKTIALVEAAVARGGKQVYQQISGDLASGKGNVSKGLQSGWTAKRRIG</sequence>
<feature type="region of interest" description="Disordered" evidence="2">
    <location>
        <begin position="683"/>
        <end position="703"/>
    </location>
</feature>
<dbReference type="AlphaFoldDB" id="A0A9J6QI42"/>
<dbReference type="NCBIfam" id="TIGR02675">
    <property type="entry name" value="tape_meas_nterm"/>
    <property type="match status" value="1"/>
</dbReference>
<feature type="coiled-coil region" evidence="1">
    <location>
        <begin position="485"/>
        <end position="571"/>
    </location>
</feature>
<dbReference type="Pfam" id="PF20155">
    <property type="entry name" value="TMP_3"/>
    <property type="match status" value="1"/>
</dbReference>
<evidence type="ECO:0000313" key="5">
    <source>
        <dbReference type="Proteomes" id="UP001061282"/>
    </source>
</evidence>
<organism evidence="4 5">
    <name type="scientific">Silvania confinis</name>
    <dbReference type="NCBI Taxonomy" id="2926470"/>
    <lineage>
        <taxon>Bacteria</taxon>
        <taxon>Pseudomonadati</taxon>
        <taxon>Pseudomonadota</taxon>
        <taxon>Gammaproteobacteria</taxon>
        <taxon>Enterobacterales</taxon>
        <taxon>Enterobacteriaceae</taxon>
        <taxon>Silvania</taxon>
    </lineage>
</organism>
<keyword evidence="5" id="KW-1185">Reference proteome</keyword>
<evidence type="ECO:0000256" key="1">
    <source>
        <dbReference type="SAM" id="Coils"/>
    </source>
</evidence>
<gene>
    <name evidence="4" type="ORF">M8013_14260</name>
</gene>
<proteinExistence type="predicted"/>
<evidence type="ECO:0000256" key="2">
    <source>
        <dbReference type="SAM" id="MobiDB-lite"/>
    </source>
</evidence>
<accession>A0A9J6QI42</accession>
<keyword evidence="1" id="KW-0175">Coiled coil</keyword>
<evidence type="ECO:0000313" key="4">
    <source>
        <dbReference type="EMBL" id="MCU6669907.1"/>
    </source>
</evidence>
<feature type="region of interest" description="Disordered" evidence="2">
    <location>
        <begin position="738"/>
        <end position="759"/>
    </location>
</feature>
<feature type="domain" description="Tape measure protein N-terminal" evidence="3">
    <location>
        <begin position="77"/>
        <end position="265"/>
    </location>
</feature>
<protein>
    <submittedName>
        <fullName evidence="4">Tape measure protein</fullName>
    </submittedName>
</protein>
<name>A0A9J6QI42_9ENTR</name>
<comment type="caution">
    <text evidence="4">The sequence shown here is derived from an EMBL/GenBank/DDBJ whole genome shotgun (WGS) entry which is preliminary data.</text>
</comment>
<dbReference type="InterPro" id="IPR013491">
    <property type="entry name" value="Tape_meas_N"/>
</dbReference>
<reference evidence="4" key="1">
    <citation type="submission" date="2022-05" db="EMBL/GenBank/DDBJ databases">
        <title>Description of a novel species of Leclercia; Leclercia tamurae and the Proposal for a Novel Genus Silvania gen. nov. Containing Two Novel Species Silvania hatchlandensis sp. nov. and Silvania confinis sp. nov. Isolated from the Rhizosphere of Oak.</title>
        <authorList>
            <person name="Maddock D.W."/>
            <person name="Brady C.L."/>
            <person name="Denman S."/>
            <person name="Arnold D."/>
        </authorList>
    </citation>
    <scope>NUCLEOTIDE SEQUENCE</scope>
    <source>
        <strain evidence="4">H4N4</strain>
    </source>
</reference>
<dbReference type="RefSeq" id="WP_271268461.1">
    <property type="nucleotide sequence ID" value="NZ_JAMGZJ010000077.1"/>
</dbReference>
<dbReference type="EMBL" id="JAMGZJ010000077">
    <property type="protein sequence ID" value="MCU6669907.1"/>
    <property type="molecule type" value="Genomic_DNA"/>
</dbReference>